<evidence type="ECO:0000313" key="4">
    <source>
        <dbReference type="Proteomes" id="UP000218332"/>
    </source>
</evidence>
<proteinExistence type="predicted"/>
<protein>
    <submittedName>
        <fullName evidence="2">NAD/FAD-utilizing enzyme</fullName>
    </submittedName>
</protein>
<keyword evidence="1" id="KW-0472">Membrane</keyword>
<accession>A0A2A2I0M1</accession>
<evidence type="ECO:0000313" key="2">
    <source>
        <dbReference type="EMBL" id="PAV25269.1"/>
    </source>
</evidence>
<keyword evidence="1" id="KW-1133">Transmembrane helix</keyword>
<name>A0A2A2I0M1_9GAMM</name>
<keyword evidence="1" id="KW-0812">Transmembrane</keyword>
<feature type="transmembrane region" description="Helical" evidence="1">
    <location>
        <begin position="97"/>
        <end position="117"/>
    </location>
</feature>
<sequence>MTLTRYYFISDDLDDLEAFEEELERENVSTTQIHLLTLNESEASRHHHLHQVTSFMKQDIIHSTLIGIGVGVPLALLVLLVAYTAGWTATSAGWAPFVLLSLIVFGFCAWQGGLWGIQTPNVAFKRFDKALKEGRHVFFVDAARDQGDTLKRVAARHTTVEAVGYERGAPAWLVFSQYRLKRFFTETFP</sequence>
<evidence type="ECO:0000313" key="5">
    <source>
        <dbReference type="Proteomes" id="UP000245887"/>
    </source>
</evidence>
<feature type="transmembrane region" description="Helical" evidence="1">
    <location>
        <begin position="65"/>
        <end position="85"/>
    </location>
</feature>
<dbReference type="Proteomes" id="UP000218332">
    <property type="component" value="Unassembled WGS sequence"/>
</dbReference>
<dbReference type="EMBL" id="QEKQ01000010">
    <property type="protein sequence ID" value="PVY69998.1"/>
    <property type="molecule type" value="Genomic_DNA"/>
</dbReference>
<evidence type="ECO:0000256" key="1">
    <source>
        <dbReference type="SAM" id="Phobius"/>
    </source>
</evidence>
<comment type="caution">
    <text evidence="2">The sequence shown here is derived from an EMBL/GenBank/DDBJ whole genome shotgun (WGS) entry which is preliminary data.</text>
</comment>
<dbReference type="EMBL" id="NMPM01000070">
    <property type="protein sequence ID" value="PAV25269.1"/>
    <property type="molecule type" value="Genomic_DNA"/>
</dbReference>
<dbReference type="Proteomes" id="UP000245887">
    <property type="component" value="Unassembled WGS sequence"/>
</dbReference>
<dbReference type="RefSeq" id="WP_095611683.1">
    <property type="nucleotide sequence ID" value="NZ_NMPM01000070.1"/>
</dbReference>
<dbReference type="OrthoDB" id="5905880at2"/>
<evidence type="ECO:0000313" key="3">
    <source>
        <dbReference type="EMBL" id="PVY69998.1"/>
    </source>
</evidence>
<reference evidence="2 4" key="1">
    <citation type="submission" date="2017-07" db="EMBL/GenBank/DDBJ databases">
        <title>Tamlnaduibacter salinus (Mi-7) genome sequencing.</title>
        <authorList>
            <person name="Verma A."/>
            <person name="Krishnamurthi S."/>
        </authorList>
    </citation>
    <scope>NUCLEOTIDE SEQUENCE [LARGE SCALE GENOMIC DNA]</scope>
    <source>
        <strain evidence="2 4">Mi-7</strain>
    </source>
</reference>
<gene>
    <name evidence="3" type="ORF">C8D92_11028</name>
    <name evidence="2" type="ORF">CF392_11860</name>
</gene>
<reference evidence="3 5" key="2">
    <citation type="submission" date="2018-04" db="EMBL/GenBank/DDBJ databases">
        <title>Genomic Encyclopedia of Type Strains, Phase IV (KMG-IV): sequencing the most valuable type-strain genomes for metagenomic binning, comparative biology and taxonomic classification.</title>
        <authorList>
            <person name="Goeker M."/>
        </authorList>
    </citation>
    <scope>NUCLEOTIDE SEQUENCE [LARGE SCALE GENOMIC DNA]</scope>
    <source>
        <strain evidence="3 5">DSM 28688</strain>
    </source>
</reference>
<organism evidence="2 4">
    <name type="scientific">Tamilnaduibacter salinus</name>
    <dbReference type="NCBI Taxonomy" id="1484056"/>
    <lineage>
        <taxon>Bacteria</taxon>
        <taxon>Pseudomonadati</taxon>
        <taxon>Pseudomonadota</taxon>
        <taxon>Gammaproteobacteria</taxon>
        <taxon>Pseudomonadales</taxon>
        <taxon>Marinobacteraceae</taxon>
        <taxon>Tamilnaduibacter</taxon>
    </lineage>
</organism>
<dbReference type="AlphaFoldDB" id="A0A2A2I0M1"/>
<keyword evidence="4" id="KW-1185">Reference proteome</keyword>